<keyword evidence="1" id="KW-0805">Transcription regulation</keyword>
<organism evidence="6 7">
    <name type="scientific">Microbacterium profundi</name>
    <dbReference type="NCBI Taxonomy" id="450380"/>
    <lineage>
        <taxon>Bacteria</taxon>
        <taxon>Bacillati</taxon>
        <taxon>Actinomycetota</taxon>
        <taxon>Actinomycetes</taxon>
        <taxon>Micrococcales</taxon>
        <taxon>Microbacteriaceae</taxon>
        <taxon>Microbacterium</taxon>
    </lineage>
</organism>
<accession>A0ABV3LL64</accession>
<dbReference type="RefSeq" id="WP_366233399.1">
    <property type="nucleotide sequence ID" value="NZ_JBFBMH010000033.1"/>
</dbReference>
<evidence type="ECO:0000256" key="4">
    <source>
        <dbReference type="SAM" id="MobiDB-lite"/>
    </source>
</evidence>
<dbReference type="Proteomes" id="UP001553715">
    <property type="component" value="Unassembled WGS sequence"/>
</dbReference>
<feature type="region of interest" description="Disordered" evidence="4">
    <location>
        <begin position="1"/>
        <end position="23"/>
    </location>
</feature>
<dbReference type="PANTHER" id="PTHR46796">
    <property type="entry name" value="HTH-TYPE TRANSCRIPTIONAL ACTIVATOR RHAS-RELATED"/>
    <property type="match status" value="1"/>
</dbReference>
<evidence type="ECO:0000256" key="1">
    <source>
        <dbReference type="ARBA" id="ARBA00023015"/>
    </source>
</evidence>
<evidence type="ECO:0000259" key="5">
    <source>
        <dbReference type="PROSITE" id="PS01124"/>
    </source>
</evidence>
<dbReference type="SUPFAM" id="SSF51215">
    <property type="entry name" value="Regulatory protein AraC"/>
    <property type="match status" value="1"/>
</dbReference>
<keyword evidence="7" id="KW-1185">Reference proteome</keyword>
<dbReference type="PROSITE" id="PS01124">
    <property type="entry name" value="HTH_ARAC_FAMILY_2"/>
    <property type="match status" value="1"/>
</dbReference>
<evidence type="ECO:0000256" key="2">
    <source>
        <dbReference type="ARBA" id="ARBA00023125"/>
    </source>
</evidence>
<dbReference type="InterPro" id="IPR050204">
    <property type="entry name" value="AraC_XylS_family_regulators"/>
</dbReference>
<evidence type="ECO:0000313" key="6">
    <source>
        <dbReference type="EMBL" id="MEW1976511.1"/>
    </source>
</evidence>
<dbReference type="InterPro" id="IPR009057">
    <property type="entry name" value="Homeodomain-like_sf"/>
</dbReference>
<keyword evidence="2" id="KW-0238">DNA-binding</keyword>
<dbReference type="InterPro" id="IPR003313">
    <property type="entry name" value="AraC-bd"/>
</dbReference>
<reference evidence="6 7" key="1">
    <citation type="submission" date="2024-06" db="EMBL/GenBank/DDBJ databases">
        <title>The Natural Products Discovery Center: Release of the First 8490 Sequenced Strains for Exploring Actinobacteria Biosynthetic Diversity.</title>
        <authorList>
            <person name="Kalkreuter E."/>
            <person name="Kautsar S.A."/>
            <person name="Yang D."/>
            <person name="Bader C.D."/>
            <person name="Teijaro C.N."/>
            <person name="Fluegel L."/>
            <person name="Davis C.M."/>
            <person name="Simpson J.R."/>
            <person name="Lauterbach L."/>
            <person name="Steele A.D."/>
            <person name="Gui C."/>
            <person name="Meng S."/>
            <person name="Li G."/>
            <person name="Viehrig K."/>
            <person name="Ye F."/>
            <person name="Su P."/>
            <person name="Kiefer A.F."/>
            <person name="Nichols A."/>
            <person name="Cepeda A.J."/>
            <person name="Yan W."/>
            <person name="Fan B."/>
            <person name="Jiang Y."/>
            <person name="Adhikari A."/>
            <person name="Zheng C.-J."/>
            <person name="Schuster L."/>
            <person name="Cowan T.M."/>
            <person name="Smanski M.J."/>
            <person name="Chevrette M.G."/>
            <person name="De Carvalho L.P.S."/>
            <person name="Shen B."/>
        </authorList>
    </citation>
    <scope>NUCLEOTIDE SEQUENCE [LARGE SCALE GENOMIC DNA]</scope>
    <source>
        <strain evidence="6 7">NPDC077434</strain>
    </source>
</reference>
<dbReference type="EMBL" id="JBFBMH010000033">
    <property type="protein sequence ID" value="MEW1976511.1"/>
    <property type="molecule type" value="Genomic_DNA"/>
</dbReference>
<comment type="caution">
    <text evidence="6">The sequence shown here is derived from an EMBL/GenBank/DDBJ whole genome shotgun (WGS) entry which is preliminary data.</text>
</comment>
<evidence type="ECO:0000313" key="7">
    <source>
        <dbReference type="Proteomes" id="UP001553715"/>
    </source>
</evidence>
<gene>
    <name evidence="6" type="ORF">AB0301_15760</name>
</gene>
<dbReference type="InterPro" id="IPR037923">
    <property type="entry name" value="HTH-like"/>
</dbReference>
<keyword evidence="3" id="KW-0804">Transcription</keyword>
<evidence type="ECO:0000256" key="3">
    <source>
        <dbReference type="ARBA" id="ARBA00023163"/>
    </source>
</evidence>
<protein>
    <submittedName>
        <fullName evidence="6">AraC family transcriptional regulator</fullName>
    </submittedName>
</protein>
<dbReference type="SMART" id="SM00342">
    <property type="entry name" value="HTH_ARAC"/>
    <property type="match status" value="1"/>
</dbReference>
<sequence length="358" mass="39817">MTAPLIGRDAVPPLRDRDDTGRGYVIGRPAGPPLSAVESVRAERIHRAVFGHAKIVHVLEGAARIETATGIHELTPGYAMALGAGMWCSVRPDPTVRLWTLYFDESFLRSHMRWVLADTTRVRPGVHPDAWDGSALVLQPGVDILHRIEPLWRQISLVNETAPPEVATTRLISLFSRAVEIALPTLLADDGAVPERFVLPVRGRLAQPPIARPVRRSVVLLRSRMTEPWTVGRLAAEVAVSRAHLTRVFTQQVGVAPMRFLIETRLTEFTRLIEETDLPIADASRQVGWNDARVAAVWFRKRFGITPTQYRRHPHASCTGAMPCESCRGVCALTPVLEPVTRAVSRDSRRDAHIRRLS</sequence>
<dbReference type="Gene3D" id="1.10.10.60">
    <property type="entry name" value="Homeodomain-like"/>
    <property type="match status" value="1"/>
</dbReference>
<proteinExistence type="predicted"/>
<feature type="domain" description="HTH araC/xylS-type" evidence="5">
    <location>
        <begin position="215"/>
        <end position="313"/>
    </location>
</feature>
<name>A0ABV3LL64_9MICO</name>
<dbReference type="Pfam" id="PF02311">
    <property type="entry name" value="AraC_binding"/>
    <property type="match status" value="1"/>
</dbReference>
<dbReference type="SUPFAM" id="SSF46689">
    <property type="entry name" value="Homeodomain-like"/>
    <property type="match status" value="2"/>
</dbReference>
<dbReference type="Pfam" id="PF12833">
    <property type="entry name" value="HTH_18"/>
    <property type="match status" value="1"/>
</dbReference>
<dbReference type="InterPro" id="IPR018060">
    <property type="entry name" value="HTH_AraC"/>
</dbReference>